<evidence type="ECO:0000313" key="3">
    <source>
        <dbReference type="Proteomes" id="UP000216498"/>
    </source>
</evidence>
<dbReference type="RefSeq" id="WP_094885450.1">
    <property type="nucleotide sequence ID" value="NZ_NPMS01000003.1"/>
</dbReference>
<evidence type="ECO:0000259" key="1">
    <source>
        <dbReference type="Pfam" id="PF22696"/>
    </source>
</evidence>
<accession>A0A265NAN9</accession>
<keyword evidence="3" id="KW-1185">Reference proteome</keyword>
<sequence length="144" mass="16735">MDLLNEYKRILKDHDHIALSTSVNNKPNVRVVNLYEDTSKPGVIYISTDPNSQKVKEFEINNIVSFTTLPKSKYEFVRVQNATVRKLHSSEIEKVKRYFTDRDVSFESKLKKGEETTAIFALEFGKARIKRNTVDPYDSIQFDN</sequence>
<dbReference type="AlphaFoldDB" id="A0A265NAN9"/>
<comment type="caution">
    <text evidence="2">The sequence shown here is derived from an EMBL/GenBank/DDBJ whole genome shotgun (WGS) entry which is preliminary data.</text>
</comment>
<reference evidence="2 3" key="1">
    <citation type="submission" date="2017-08" db="EMBL/GenBank/DDBJ databases">
        <title>Virgibacillus indicus sp. nov. and Virgibacillus profoundi sp. nov, two moderately halophilic bacteria isolated from marine sediment by using the Microfluidic Streak Plate.</title>
        <authorList>
            <person name="Xu B."/>
            <person name="Hu B."/>
            <person name="Wang J."/>
            <person name="Zhu Y."/>
            <person name="Huang L."/>
            <person name="Du W."/>
            <person name="Huang Y."/>
        </authorList>
    </citation>
    <scope>NUCLEOTIDE SEQUENCE [LARGE SCALE GENOMIC DNA]</scope>
    <source>
        <strain evidence="2 3">IO3-P2-C2</strain>
    </source>
</reference>
<dbReference type="Pfam" id="PF22696">
    <property type="entry name" value="Putative_PNPOx_2"/>
    <property type="match status" value="1"/>
</dbReference>
<feature type="domain" description="Pyridoxamine 5'-phosphate oxidase-like" evidence="1">
    <location>
        <begin position="12"/>
        <end position="99"/>
    </location>
</feature>
<dbReference type="Proteomes" id="UP000216498">
    <property type="component" value="Unassembled WGS sequence"/>
</dbReference>
<protein>
    <recommendedName>
        <fullName evidence="1">Pyridoxamine 5'-phosphate oxidase-like domain-containing protein</fullName>
    </recommendedName>
</protein>
<dbReference type="InterPro" id="IPR012349">
    <property type="entry name" value="Split_barrel_FMN-bd"/>
</dbReference>
<name>A0A265NAN9_9BACI</name>
<evidence type="ECO:0000313" key="2">
    <source>
        <dbReference type="EMBL" id="OZU89088.1"/>
    </source>
</evidence>
<dbReference type="Gene3D" id="2.30.110.10">
    <property type="entry name" value="Electron Transport, Fmn-binding Protein, Chain A"/>
    <property type="match status" value="1"/>
</dbReference>
<dbReference type="SUPFAM" id="SSF50475">
    <property type="entry name" value="FMN-binding split barrel"/>
    <property type="match status" value="1"/>
</dbReference>
<dbReference type="EMBL" id="NPMS01000003">
    <property type="protein sequence ID" value="OZU89088.1"/>
    <property type="molecule type" value="Genomic_DNA"/>
</dbReference>
<dbReference type="OrthoDB" id="2146997at2"/>
<gene>
    <name evidence="2" type="ORF">CIL03_08720</name>
</gene>
<dbReference type="InterPro" id="IPR055196">
    <property type="entry name" value="Putative_PNPOx_2"/>
</dbReference>
<proteinExistence type="predicted"/>
<organism evidence="2 3">
    <name type="scientific">Virgibacillus indicus</name>
    <dbReference type="NCBI Taxonomy" id="2024554"/>
    <lineage>
        <taxon>Bacteria</taxon>
        <taxon>Bacillati</taxon>
        <taxon>Bacillota</taxon>
        <taxon>Bacilli</taxon>
        <taxon>Bacillales</taxon>
        <taxon>Bacillaceae</taxon>
        <taxon>Virgibacillus</taxon>
    </lineage>
</organism>